<dbReference type="STRING" id="361077.A0A151ZGP8"/>
<dbReference type="InterPro" id="IPR008967">
    <property type="entry name" value="p53-like_TF_DNA-bd_sf"/>
</dbReference>
<evidence type="ECO:0000256" key="6">
    <source>
        <dbReference type="ARBA" id="ARBA00023163"/>
    </source>
</evidence>
<dbReference type="InterPro" id="IPR015347">
    <property type="entry name" value="STAT_TF_homologue_CC"/>
</dbReference>
<dbReference type="AlphaFoldDB" id="A0A151ZGP8"/>
<evidence type="ECO:0000256" key="2">
    <source>
        <dbReference type="ARBA" id="ARBA00005586"/>
    </source>
</evidence>
<name>A0A151ZGP8_TIELA</name>
<dbReference type="Gene3D" id="1.20.58.240">
    <property type="entry name" value="STAT, domain 1"/>
    <property type="match status" value="1"/>
</dbReference>
<feature type="compositionally biased region" description="Low complexity" evidence="9">
    <location>
        <begin position="149"/>
        <end position="172"/>
    </location>
</feature>
<dbReference type="SUPFAM" id="SSF47655">
    <property type="entry name" value="STAT"/>
    <property type="match status" value="1"/>
</dbReference>
<dbReference type="Pfam" id="PF09267">
    <property type="entry name" value="Dict-STAT-coil"/>
    <property type="match status" value="1"/>
</dbReference>
<keyword evidence="12" id="KW-1185">Reference proteome</keyword>
<dbReference type="Gene3D" id="3.30.505.10">
    <property type="entry name" value="SH2 domain"/>
    <property type="match status" value="1"/>
</dbReference>
<evidence type="ECO:0000256" key="7">
    <source>
        <dbReference type="ARBA" id="ARBA00023242"/>
    </source>
</evidence>
<keyword evidence="7" id="KW-0539">Nucleus</keyword>
<evidence type="ECO:0000256" key="9">
    <source>
        <dbReference type="SAM" id="MobiDB-lite"/>
    </source>
</evidence>
<dbReference type="Pfam" id="PF17901">
    <property type="entry name" value="EF-hand_12"/>
    <property type="match status" value="1"/>
</dbReference>
<dbReference type="Gene3D" id="2.60.40.340">
    <property type="entry name" value="Rel homology domain (RHD), DNA-binding domain"/>
    <property type="match status" value="1"/>
</dbReference>
<dbReference type="FunFam" id="1.10.238.10:FF:000446">
    <property type="entry name" value="Signal transducer and activator of transcription"/>
    <property type="match status" value="1"/>
</dbReference>
<proteinExistence type="inferred from homology"/>
<dbReference type="GO" id="GO:0003677">
    <property type="term" value="F:DNA binding"/>
    <property type="evidence" value="ECO:0007669"/>
    <property type="project" value="UniProtKB-KW"/>
</dbReference>
<dbReference type="PROSITE" id="PS50001">
    <property type="entry name" value="SH2"/>
    <property type="match status" value="1"/>
</dbReference>
<dbReference type="GO" id="GO:0003700">
    <property type="term" value="F:DNA-binding transcription factor activity"/>
    <property type="evidence" value="ECO:0007669"/>
    <property type="project" value="InterPro"/>
</dbReference>
<protein>
    <submittedName>
        <fullName evidence="11">Signal transducer and activator of transcription (STAT) family protein</fullName>
    </submittedName>
</protein>
<dbReference type="GO" id="GO:0007165">
    <property type="term" value="P:signal transduction"/>
    <property type="evidence" value="ECO:0007669"/>
    <property type="project" value="InterPro"/>
</dbReference>
<evidence type="ECO:0000313" key="12">
    <source>
        <dbReference type="Proteomes" id="UP000076078"/>
    </source>
</evidence>
<keyword evidence="6" id="KW-0804">Transcription</keyword>
<keyword evidence="5" id="KW-0238">DNA-binding</keyword>
<dbReference type="PANTHER" id="PTHR11801">
    <property type="entry name" value="SIGNAL TRANSDUCER AND ACTIVATOR OF TRANSCRIPTION"/>
    <property type="match status" value="1"/>
</dbReference>
<keyword evidence="3 8" id="KW-0727">SH2 domain</keyword>
<evidence type="ECO:0000256" key="5">
    <source>
        <dbReference type="ARBA" id="ARBA00023125"/>
    </source>
</evidence>
<dbReference type="GO" id="GO:0005634">
    <property type="term" value="C:nucleus"/>
    <property type="evidence" value="ECO:0007669"/>
    <property type="project" value="UniProtKB-SubCell"/>
</dbReference>
<dbReference type="InterPro" id="IPR041604">
    <property type="entry name" value="EF-hand_12"/>
</dbReference>
<comment type="subcellular location">
    <subcellularLocation>
        <location evidence="1">Nucleus</location>
    </subcellularLocation>
</comment>
<dbReference type="InterPro" id="IPR036860">
    <property type="entry name" value="SH2_dom_sf"/>
</dbReference>
<organism evidence="11 12">
    <name type="scientific">Tieghemostelium lacteum</name>
    <name type="common">Slime mold</name>
    <name type="synonym">Dictyostelium lacteum</name>
    <dbReference type="NCBI Taxonomy" id="361077"/>
    <lineage>
        <taxon>Eukaryota</taxon>
        <taxon>Amoebozoa</taxon>
        <taxon>Evosea</taxon>
        <taxon>Eumycetozoa</taxon>
        <taxon>Dictyostelia</taxon>
        <taxon>Dictyosteliales</taxon>
        <taxon>Raperosteliaceae</taxon>
        <taxon>Tieghemostelium</taxon>
    </lineage>
</organism>
<dbReference type="InterPro" id="IPR000980">
    <property type="entry name" value="SH2"/>
</dbReference>
<feature type="domain" description="SH2" evidence="10">
    <location>
        <begin position="336"/>
        <end position="431"/>
    </location>
</feature>
<dbReference type="InterPro" id="IPR037059">
    <property type="entry name" value="RHD_DNA_bind_dom_sf"/>
</dbReference>
<evidence type="ECO:0000313" key="11">
    <source>
        <dbReference type="EMBL" id="KYQ93050.1"/>
    </source>
</evidence>
<dbReference type="InterPro" id="IPR015988">
    <property type="entry name" value="STAT_TF_CC"/>
</dbReference>
<dbReference type="CDD" id="cd09919">
    <property type="entry name" value="SH2_STAT_family"/>
    <property type="match status" value="1"/>
</dbReference>
<gene>
    <name evidence="11" type="ORF">DLAC_05660</name>
</gene>
<dbReference type="InterPro" id="IPR001217">
    <property type="entry name" value="STAT"/>
</dbReference>
<dbReference type="EMBL" id="LODT01000028">
    <property type="protein sequence ID" value="KYQ93050.1"/>
    <property type="molecule type" value="Genomic_DNA"/>
</dbReference>
<dbReference type="SUPFAM" id="SSF55550">
    <property type="entry name" value="SH2 domain"/>
    <property type="match status" value="1"/>
</dbReference>
<dbReference type="InParanoid" id="A0A151ZGP8"/>
<sequence>MQITQKQFLTDQSYHTEEIMQALQNEQLKMTGQIDSEINTLNQLYSQTVLEPNQLCKLDLLLQDISIQLRQVQLYQMELAGGTSGGHEYPVALVITKQPFPMVISKFKQLQEDHLCVQMLTGAKNDIVSFSTIKAELIFHSKSLTKSSSSVGGANGNSNQQNSQQQSQPSSSMKRHIDKDTQVLDPVKGIAKFPIKFLTGTRKSCVKIHFLLQIKTADGQIIQVPSQSSQPFIVITNDCQWEGSEGTLLKKESFSEKFEITWPHFVNILQKHFLKATKQSPIQPTRPLSNYDFVYLNLTFFQHKTSVSHKDFDQFWTWFGKCIQTLRYKRHISTLWQIGLIFMFLKRDVVNMILKDQPPGTFCILFSETFPGQLEISYIPNNSKDENNNNNNSTDSKVKHYLVQPNDTSGSKKTLPDFLNECPQFTHILQLNVSAISQYQPDTVPSFKRESKNQVLEPYYSKRQLSTNILGSGYDPLI</sequence>
<dbReference type="OrthoDB" id="19300at2759"/>
<evidence type="ECO:0000256" key="1">
    <source>
        <dbReference type="ARBA" id="ARBA00004123"/>
    </source>
</evidence>
<evidence type="ECO:0000259" key="10">
    <source>
        <dbReference type="PROSITE" id="PS50001"/>
    </source>
</evidence>
<evidence type="ECO:0000256" key="4">
    <source>
        <dbReference type="ARBA" id="ARBA00023015"/>
    </source>
</evidence>
<feature type="region of interest" description="Disordered" evidence="9">
    <location>
        <begin position="149"/>
        <end position="176"/>
    </location>
</feature>
<keyword evidence="4" id="KW-0805">Transcription regulation</keyword>
<evidence type="ECO:0000256" key="8">
    <source>
        <dbReference type="PROSITE-ProRule" id="PRU00191"/>
    </source>
</evidence>
<dbReference type="Proteomes" id="UP000076078">
    <property type="component" value="Unassembled WGS sequence"/>
</dbReference>
<evidence type="ECO:0000256" key="3">
    <source>
        <dbReference type="ARBA" id="ARBA00022999"/>
    </source>
</evidence>
<accession>A0A151ZGP8</accession>
<dbReference type="SUPFAM" id="SSF49417">
    <property type="entry name" value="p53-like transcription factors"/>
    <property type="match status" value="1"/>
</dbReference>
<dbReference type="Pfam" id="PF18214">
    <property type="entry name" value="STATa_Ig"/>
    <property type="match status" value="1"/>
</dbReference>
<dbReference type="InterPro" id="IPR041410">
    <property type="entry name" value="STATa_Ig"/>
</dbReference>
<dbReference type="FunFam" id="3.30.505.10:FF:000099">
    <property type="entry name" value="Signal transducer and activator of transcription"/>
    <property type="match status" value="1"/>
</dbReference>
<comment type="similarity">
    <text evidence="2">Belongs to the transcription factor STAT family.</text>
</comment>
<dbReference type="Gene3D" id="1.10.238.10">
    <property type="entry name" value="EF-hand"/>
    <property type="match status" value="1"/>
</dbReference>
<comment type="caution">
    <text evidence="11">The sequence shown here is derived from an EMBL/GenBank/DDBJ whole genome shotgun (WGS) entry which is preliminary data.</text>
</comment>
<reference evidence="11 12" key="1">
    <citation type="submission" date="2015-12" db="EMBL/GenBank/DDBJ databases">
        <title>Dictyostelia acquired genes for synthesis and detection of signals that induce cell-type specialization by lateral gene transfer from prokaryotes.</title>
        <authorList>
            <person name="Gloeckner G."/>
            <person name="Schaap P."/>
        </authorList>
    </citation>
    <scope>NUCLEOTIDE SEQUENCE [LARGE SCALE GENOMIC DNA]</scope>
    <source>
        <strain evidence="11 12">TK</strain>
    </source>
</reference>